<evidence type="ECO:0000313" key="2">
    <source>
        <dbReference type="EMBL" id="MFD1786256.1"/>
    </source>
</evidence>
<gene>
    <name evidence="2" type="ORF">ACFSC3_01600</name>
</gene>
<keyword evidence="1" id="KW-1133">Transmembrane helix</keyword>
<dbReference type="Proteomes" id="UP001597283">
    <property type="component" value="Unassembled WGS sequence"/>
</dbReference>
<sequence length="64" mass="6828">MFEVLAFSCSLLLSFVLTGVERNHRQRRPHAPVLVYAGYALVGLLSTSAVLLTGYAAGSALGYV</sequence>
<name>A0ABW4N898_9SPHN</name>
<comment type="caution">
    <text evidence="2">The sequence shown here is derived from an EMBL/GenBank/DDBJ whole genome shotgun (WGS) entry which is preliminary data.</text>
</comment>
<evidence type="ECO:0000256" key="1">
    <source>
        <dbReference type="SAM" id="Phobius"/>
    </source>
</evidence>
<keyword evidence="3" id="KW-1185">Reference proteome</keyword>
<accession>A0ABW4N898</accession>
<protein>
    <submittedName>
        <fullName evidence="2">Uncharacterized protein</fullName>
    </submittedName>
</protein>
<keyword evidence="1" id="KW-0472">Membrane</keyword>
<reference evidence="3" key="1">
    <citation type="journal article" date="2019" name="Int. J. Syst. Evol. Microbiol.">
        <title>The Global Catalogue of Microorganisms (GCM) 10K type strain sequencing project: providing services to taxonomists for standard genome sequencing and annotation.</title>
        <authorList>
            <consortium name="The Broad Institute Genomics Platform"/>
            <consortium name="The Broad Institute Genome Sequencing Center for Infectious Disease"/>
            <person name="Wu L."/>
            <person name="Ma J."/>
        </authorList>
    </citation>
    <scope>NUCLEOTIDE SEQUENCE [LARGE SCALE GENOMIC DNA]</scope>
    <source>
        <strain evidence="3">Q85</strain>
    </source>
</reference>
<dbReference type="EMBL" id="JBHUFC010000001">
    <property type="protein sequence ID" value="MFD1786256.1"/>
    <property type="molecule type" value="Genomic_DNA"/>
</dbReference>
<dbReference type="RefSeq" id="WP_380938061.1">
    <property type="nucleotide sequence ID" value="NZ_JBHUFC010000001.1"/>
</dbReference>
<proteinExistence type="predicted"/>
<feature type="transmembrane region" description="Helical" evidence="1">
    <location>
        <begin position="38"/>
        <end position="63"/>
    </location>
</feature>
<keyword evidence="1" id="KW-0812">Transmembrane</keyword>
<organism evidence="2 3">
    <name type="scientific">Sphingomonas floccifaciens</name>
    <dbReference type="NCBI Taxonomy" id="1844115"/>
    <lineage>
        <taxon>Bacteria</taxon>
        <taxon>Pseudomonadati</taxon>
        <taxon>Pseudomonadota</taxon>
        <taxon>Alphaproteobacteria</taxon>
        <taxon>Sphingomonadales</taxon>
        <taxon>Sphingomonadaceae</taxon>
        <taxon>Sphingomonas</taxon>
    </lineage>
</organism>
<evidence type="ECO:0000313" key="3">
    <source>
        <dbReference type="Proteomes" id="UP001597283"/>
    </source>
</evidence>